<dbReference type="EMBL" id="BMWH01000019">
    <property type="protein sequence ID" value="GHA00448.1"/>
    <property type="molecule type" value="Genomic_DNA"/>
</dbReference>
<name>A0A918RHP3_9ACTN</name>
<reference evidence="1" key="1">
    <citation type="journal article" date="2014" name="Int. J. Syst. Evol. Microbiol.">
        <title>Complete genome sequence of Corynebacterium casei LMG S-19264T (=DSM 44701T), isolated from a smear-ripened cheese.</title>
        <authorList>
            <consortium name="US DOE Joint Genome Institute (JGI-PGF)"/>
            <person name="Walter F."/>
            <person name="Albersmeier A."/>
            <person name="Kalinowski J."/>
            <person name="Ruckert C."/>
        </authorList>
    </citation>
    <scope>NUCLEOTIDE SEQUENCE</scope>
    <source>
        <strain evidence="1">JCM 5016</strain>
    </source>
</reference>
<keyword evidence="2" id="KW-1185">Reference proteome</keyword>
<dbReference type="AlphaFoldDB" id="A0A918RHP3"/>
<sequence length="59" mass="5682">MGCPASTCQGGRAWARGAAGEVGGVVGAVGMADAVGGVAGWPDVVEDTPTRRPEACPVA</sequence>
<evidence type="ECO:0000313" key="2">
    <source>
        <dbReference type="Proteomes" id="UP000623010"/>
    </source>
</evidence>
<proteinExistence type="predicted"/>
<reference evidence="1" key="2">
    <citation type="submission" date="2020-09" db="EMBL/GenBank/DDBJ databases">
        <authorList>
            <person name="Sun Q."/>
            <person name="Ohkuma M."/>
        </authorList>
    </citation>
    <scope>NUCLEOTIDE SEQUENCE</scope>
    <source>
        <strain evidence="1">JCM 5016</strain>
    </source>
</reference>
<evidence type="ECO:0000313" key="1">
    <source>
        <dbReference type="EMBL" id="GHA00448.1"/>
    </source>
</evidence>
<organism evidence="1 2">
    <name type="scientific">Streptomyces echinoruber</name>
    <dbReference type="NCBI Taxonomy" id="68898"/>
    <lineage>
        <taxon>Bacteria</taxon>
        <taxon>Bacillati</taxon>
        <taxon>Actinomycetota</taxon>
        <taxon>Actinomycetes</taxon>
        <taxon>Kitasatosporales</taxon>
        <taxon>Streptomycetaceae</taxon>
        <taxon>Streptomyces</taxon>
    </lineage>
</organism>
<accession>A0A918RHP3</accession>
<dbReference type="Proteomes" id="UP000623010">
    <property type="component" value="Unassembled WGS sequence"/>
</dbReference>
<comment type="caution">
    <text evidence="1">The sequence shown here is derived from an EMBL/GenBank/DDBJ whole genome shotgun (WGS) entry which is preliminary data.</text>
</comment>
<gene>
    <name evidence="1" type="ORF">GCM10010389_44560</name>
</gene>
<protein>
    <submittedName>
        <fullName evidence="1">Uncharacterized protein</fullName>
    </submittedName>
</protein>